<sequence length="283" mass="29672">MGSLDGKVALVTGAARGQGLAHATAMAEEGATVVLVDICEQIASVPYGLATDEDLALAEKTVQSVGGRVLAKKVDARSSEQLDELVTEIVAEFGSIDAVVVNHGIWTRASLWDLGESEWQETIDVNLTGVWKVLKAVAPQLNKQRSGSVVLTSSVNGLEGQAGSAHYTAAKHGVLGLMKSAALEFAPFGVRVNAICPGFVDTPMTNWQGCYDMTGGKPDSTRQEHEKNAHHWHAIGGLIQPSEISGAVVFLASNSSARITGVTLPVDGGHMVLSTFNPAPTFS</sequence>
<dbReference type="PANTHER" id="PTHR24321:SF8">
    <property type="entry name" value="ESTRADIOL 17-BETA-DEHYDROGENASE 8-RELATED"/>
    <property type="match status" value="1"/>
</dbReference>
<comment type="caution">
    <text evidence="4">The sequence shown here is derived from an EMBL/GenBank/DDBJ whole genome shotgun (WGS) entry which is preliminary data.</text>
</comment>
<dbReference type="PRINTS" id="PR00081">
    <property type="entry name" value="GDHRDH"/>
</dbReference>
<dbReference type="NCBIfam" id="TIGR03971">
    <property type="entry name" value="SDR_subfam_1"/>
    <property type="match status" value="1"/>
</dbReference>
<dbReference type="PRINTS" id="PR00080">
    <property type="entry name" value="SDRFAMILY"/>
</dbReference>
<keyword evidence="2" id="KW-0560">Oxidoreductase</keyword>
<dbReference type="SUPFAM" id="SSF51735">
    <property type="entry name" value="NAD(P)-binding Rossmann-fold domains"/>
    <property type="match status" value="1"/>
</dbReference>
<evidence type="ECO:0000313" key="5">
    <source>
        <dbReference type="Proteomes" id="UP000077519"/>
    </source>
</evidence>
<dbReference type="CDD" id="cd05233">
    <property type="entry name" value="SDR_c"/>
    <property type="match status" value="1"/>
</dbReference>
<dbReference type="PANTHER" id="PTHR24321">
    <property type="entry name" value="DEHYDROGENASES, SHORT CHAIN"/>
    <property type="match status" value="1"/>
</dbReference>
<dbReference type="AlphaFoldDB" id="A0A177YLD2"/>
<dbReference type="FunFam" id="3.40.50.720:FF:000084">
    <property type="entry name" value="Short-chain dehydrogenase reductase"/>
    <property type="match status" value="1"/>
</dbReference>
<reference evidence="4 5" key="1">
    <citation type="submission" date="2016-03" db="EMBL/GenBank/DDBJ databases">
        <title>Genome sequence of Rhodococcus kyotonensis KB10.</title>
        <authorList>
            <person name="Jeong H."/>
            <person name="Hong C.E."/>
            <person name="Jo S.H."/>
            <person name="Park J.M."/>
        </authorList>
    </citation>
    <scope>NUCLEOTIDE SEQUENCE [LARGE SCALE GENOMIC DNA]</scope>
    <source>
        <strain evidence="4 5">KB10</strain>
    </source>
</reference>
<name>A0A177YLD2_9NOCA</name>
<dbReference type="EMBL" id="LVHI01000005">
    <property type="protein sequence ID" value="OAK56211.1"/>
    <property type="molecule type" value="Genomic_DNA"/>
</dbReference>
<comment type="similarity">
    <text evidence="1">Belongs to the short-chain dehydrogenases/reductases (SDR) family.</text>
</comment>
<evidence type="ECO:0000256" key="2">
    <source>
        <dbReference type="ARBA" id="ARBA00023002"/>
    </source>
</evidence>
<evidence type="ECO:0000313" key="4">
    <source>
        <dbReference type="EMBL" id="OAK56211.1"/>
    </source>
</evidence>
<dbReference type="Proteomes" id="UP000077519">
    <property type="component" value="Unassembled WGS sequence"/>
</dbReference>
<dbReference type="RefSeq" id="WP_068422388.1">
    <property type="nucleotide sequence ID" value="NZ_LVHI01000005.1"/>
</dbReference>
<accession>A0A177YLD2</accession>
<dbReference type="InterPro" id="IPR020904">
    <property type="entry name" value="Sc_DH/Rdtase_CS"/>
</dbReference>
<organism evidence="4 5">
    <name type="scientific">Rhodococcoides kyotonense</name>
    <dbReference type="NCBI Taxonomy" id="398843"/>
    <lineage>
        <taxon>Bacteria</taxon>
        <taxon>Bacillati</taxon>
        <taxon>Actinomycetota</taxon>
        <taxon>Actinomycetes</taxon>
        <taxon>Mycobacteriales</taxon>
        <taxon>Nocardiaceae</taxon>
        <taxon>Rhodococcoides</taxon>
    </lineage>
</organism>
<protein>
    <submittedName>
        <fullName evidence="4">Oxidoreductase</fullName>
    </submittedName>
</protein>
<evidence type="ECO:0000256" key="3">
    <source>
        <dbReference type="ARBA" id="ARBA00023027"/>
    </source>
</evidence>
<dbReference type="Pfam" id="PF13561">
    <property type="entry name" value="adh_short_C2"/>
    <property type="match status" value="1"/>
</dbReference>
<gene>
    <name evidence="4" type="ORF">A3K89_17175</name>
</gene>
<dbReference type="InterPro" id="IPR023985">
    <property type="entry name" value="SDR_subfam_1"/>
</dbReference>
<keyword evidence="5" id="KW-1185">Reference proteome</keyword>
<proteinExistence type="inferred from homology"/>
<dbReference type="GO" id="GO:0016491">
    <property type="term" value="F:oxidoreductase activity"/>
    <property type="evidence" value="ECO:0007669"/>
    <property type="project" value="UniProtKB-KW"/>
</dbReference>
<dbReference type="InterPro" id="IPR036291">
    <property type="entry name" value="NAD(P)-bd_dom_sf"/>
</dbReference>
<keyword evidence="3" id="KW-0520">NAD</keyword>
<dbReference type="InterPro" id="IPR002347">
    <property type="entry name" value="SDR_fam"/>
</dbReference>
<dbReference type="Gene3D" id="3.40.50.720">
    <property type="entry name" value="NAD(P)-binding Rossmann-like Domain"/>
    <property type="match status" value="1"/>
</dbReference>
<dbReference type="PROSITE" id="PS00061">
    <property type="entry name" value="ADH_SHORT"/>
    <property type="match status" value="1"/>
</dbReference>
<evidence type="ECO:0000256" key="1">
    <source>
        <dbReference type="ARBA" id="ARBA00006484"/>
    </source>
</evidence>